<reference evidence="3" key="2">
    <citation type="submission" date="2025-08" db="UniProtKB">
        <authorList>
            <consortium name="RefSeq"/>
        </authorList>
    </citation>
    <scope>IDENTIFICATION</scope>
    <source>
        <tissue evidence="3">Whole sample</tissue>
    </source>
</reference>
<feature type="compositionally biased region" description="Basic and acidic residues" evidence="1">
    <location>
        <begin position="21"/>
        <end position="33"/>
    </location>
</feature>
<proteinExistence type="predicted"/>
<dbReference type="Proteomes" id="UP000694844">
    <property type="component" value="Chromosome 1"/>
</dbReference>
<dbReference type="OrthoDB" id="6138833at2759"/>
<protein>
    <submittedName>
        <fullName evidence="3">Uncharacterized protein LOC111115436</fullName>
    </submittedName>
</protein>
<dbReference type="AlphaFoldDB" id="A0A8B8C459"/>
<dbReference type="RefSeq" id="XP_022309879.1">
    <property type="nucleotide sequence ID" value="XM_022454171.1"/>
</dbReference>
<evidence type="ECO:0000256" key="1">
    <source>
        <dbReference type="SAM" id="MobiDB-lite"/>
    </source>
</evidence>
<keyword evidence="2" id="KW-1185">Reference proteome</keyword>
<organism evidence="2 3">
    <name type="scientific">Crassostrea virginica</name>
    <name type="common">Eastern oyster</name>
    <dbReference type="NCBI Taxonomy" id="6565"/>
    <lineage>
        <taxon>Eukaryota</taxon>
        <taxon>Metazoa</taxon>
        <taxon>Spiralia</taxon>
        <taxon>Lophotrochozoa</taxon>
        <taxon>Mollusca</taxon>
        <taxon>Bivalvia</taxon>
        <taxon>Autobranchia</taxon>
        <taxon>Pteriomorphia</taxon>
        <taxon>Ostreida</taxon>
        <taxon>Ostreoidea</taxon>
        <taxon>Ostreidae</taxon>
        <taxon>Crassostrea</taxon>
    </lineage>
</organism>
<dbReference type="GeneID" id="111115436"/>
<feature type="region of interest" description="Disordered" evidence="1">
    <location>
        <begin position="16"/>
        <end position="47"/>
    </location>
</feature>
<evidence type="ECO:0000313" key="3">
    <source>
        <dbReference type="RefSeq" id="XP_022309879.1"/>
    </source>
</evidence>
<sequence>MILVLALMVVSAQAATHHPHPTHDTAHTHDPAHTHLPHHTHSHEHNEHGASTFYFDAKTHNMVMKLDSNCYLMKLDDTEAVKVHDAAGIVEIELSMVKLIGAANEMALTHDDLVAMSAHIAHLCPNGGMQLERI</sequence>
<name>A0A8B8C459_CRAVI</name>
<accession>A0A8B8C459</accession>
<evidence type="ECO:0000313" key="2">
    <source>
        <dbReference type="Proteomes" id="UP000694844"/>
    </source>
</evidence>
<dbReference type="KEGG" id="cvn:111115436"/>
<gene>
    <name evidence="3" type="primary">LOC111115436</name>
</gene>
<reference evidence="2" key="1">
    <citation type="submission" date="2024-06" db="UniProtKB">
        <authorList>
            <consortium name="RefSeq"/>
        </authorList>
    </citation>
    <scope>NUCLEOTIDE SEQUENCE [LARGE SCALE GENOMIC DNA]</scope>
</reference>